<name>A0A1H6CNQ2_9ACTN</name>
<keyword evidence="5" id="KW-1185">Reference proteome</keyword>
<evidence type="ECO:0000256" key="1">
    <source>
        <dbReference type="SAM" id="MobiDB-lite"/>
    </source>
</evidence>
<evidence type="ECO:0000313" key="5">
    <source>
        <dbReference type="Proteomes" id="UP000236754"/>
    </source>
</evidence>
<evidence type="ECO:0000259" key="3">
    <source>
        <dbReference type="Pfam" id="PF10756"/>
    </source>
</evidence>
<dbReference type="Proteomes" id="UP000236754">
    <property type="component" value="Unassembled WGS sequence"/>
</dbReference>
<feature type="domain" description="Low molecular weight protein antigen 6 PH" evidence="3">
    <location>
        <begin position="94"/>
        <end position="164"/>
    </location>
</feature>
<protein>
    <submittedName>
        <fullName evidence="4">PH domain-containing protein</fullName>
    </submittedName>
</protein>
<dbReference type="EMBL" id="FNVU01000009">
    <property type="protein sequence ID" value="SEG74116.1"/>
    <property type="molecule type" value="Genomic_DNA"/>
</dbReference>
<dbReference type="InterPro" id="IPR019692">
    <property type="entry name" value="CFP-6_PH"/>
</dbReference>
<feature type="transmembrane region" description="Helical" evidence="2">
    <location>
        <begin position="42"/>
        <end position="63"/>
    </location>
</feature>
<feature type="region of interest" description="Disordered" evidence="1">
    <location>
        <begin position="1"/>
        <end position="20"/>
    </location>
</feature>
<feature type="transmembrane region" description="Helical" evidence="2">
    <location>
        <begin position="75"/>
        <end position="92"/>
    </location>
</feature>
<dbReference type="AlphaFoldDB" id="A0A1H6CNQ2"/>
<dbReference type="Pfam" id="PF10756">
    <property type="entry name" value="bPH_6"/>
    <property type="match status" value="1"/>
</dbReference>
<gene>
    <name evidence="4" type="ORF">SAMN05216223_109192</name>
</gene>
<organism evidence="4 5">
    <name type="scientific">Actinacidiphila yanglinensis</name>
    <dbReference type="NCBI Taxonomy" id="310779"/>
    <lineage>
        <taxon>Bacteria</taxon>
        <taxon>Bacillati</taxon>
        <taxon>Actinomycetota</taxon>
        <taxon>Actinomycetes</taxon>
        <taxon>Kitasatosporales</taxon>
        <taxon>Streptomycetaceae</taxon>
        <taxon>Actinacidiphila</taxon>
    </lineage>
</organism>
<proteinExistence type="predicted"/>
<sequence>MTPPGAAAGPTPDGPPDARSAAVAAAVPGGLPVTFRPLATRVVLLTLAVTLVTVLTTVALLMPHDGDSPWSTAERGTVVGTAVLIGAGLTLLSRPKAVADADGLTVVNLTVSRRLAWPQVLRVTLGHGDAWVRLDLADGTTLAVMGIQPGIAPQQALRDARRLRALVEALGEAPAR</sequence>
<evidence type="ECO:0000256" key="2">
    <source>
        <dbReference type="SAM" id="Phobius"/>
    </source>
</evidence>
<reference evidence="4 5" key="1">
    <citation type="submission" date="2016-10" db="EMBL/GenBank/DDBJ databases">
        <authorList>
            <person name="de Groot N.N."/>
        </authorList>
    </citation>
    <scope>NUCLEOTIDE SEQUENCE [LARGE SCALE GENOMIC DNA]</scope>
    <source>
        <strain evidence="4 5">CGMCC 4.2023</strain>
    </source>
</reference>
<keyword evidence="2" id="KW-0812">Transmembrane</keyword>
<keyword evidence="2" id="KW-0472">Membrane</keyword>
<evidence type="ECO:0000313" key="4">
    <source>
        <dbReference type="EMBL" id="SEG74116.1"/>
    </source>
</evidence>
<dbReference type="RefSeq" id="WP_200823346.1">
    <property type="nucleotide sequence ID" value="NZ_FNVU01000009.1"/>
</dbReference>
<keyword evidence="2" id="KW-1133">Transmembrane helix</keyword>
<accession>A0A1H6CNQ2</accession>